<evidence type="ECO:0000256" key="1">
    <source>
        <dbReference type="ARBA" id="ARBA00022700"/>
    </source>
</evidence>
<dbReference type="AlphaFoldDB" id="A0AAV4MHX1"/>
<dbReference type="GO" id="GO:0008277">
    <property type="term" value="P:regulation of G protein-coupled receptor signaling pathway"/>
    <property type="evidence" value="ECO:0007669"/>
    <property type="project" value="InterPro"/>
</dbReference>
<evidence type="ECO:0000313" key="4">
    <source>
        <dbReference type="Proteomes" id="UP001054945"/>
    </source>
</evidence>
<proteinExistence type="predicted"/>
<dbReference type="Pfam" id="PF00615">
    <property type="entry name" value="RGS"/>
    <property type="match status" value="1"/>
</dbReference>
<keyword evidence="1" id="KW-0734">Signal transduction inhibitor</keyword>
<dbReference type="InterPro" id="IPR016137">
    <property type="entry name" value="RGS"/>
</dbReference>
<reference evidence="3 4" key="1">
    <citation type="submission" date="2021-06" db="EMBL/GenBank/DDBJ databases">
        <title>Caerostris extrusa draft genome.</title>
        <authorList>
            <person name="Kono N."/>
            <person name="Arakawa K."/>
        </authorList>
    </citation>
    <scope>NUCLEOTIDE SEQUENCE [LARGE SCALE GENOMIC DNA]</scope>
</reference>
<dbReference type="GO" id="GO:0005096">
    <property type="term" value="F:GTPase activator activity"/>
    <property type="evidence" value="ECO:0007669"/>
    <property type="project" value="TreeGrafter"/>
</dbReference>
<comment type="caution">
    <text evidence="3">The sequence shown here is derived from an EMBL/GenBank/DDBJ whole genome shotgun (WGS) entry which is preliminary data.</text>
</comment>
<organism evidence="3 4">
    <name type="scientific">Caerostris extrusa</name>
    <name type="common">Bark spider</name>
    <name type="synonym">Caerostris bankana</name>
    <dbReference type="NCBI Taxonomy" id="172846"/>
    <lineage>
        <taxon>Eukaryota</taxon>
        <taxon>Metazoa</taxon>
        <taxon>Ecdysozoa</taxon>
        <taxon>Arthropoda</taxon>
        <taxon>Chelicerata</taxon>
        <taxon>Arachnida</taxon>
        <taxon>Araneae</taxon>
        <taxon>Araneomorphae</taxon>
        <taxon>Entelegynae</taxon>
        <taxon>Araneoidea</taxon>
        <taxon>Araneidae</taxon>
        <taxon>Caerostris</taxon>
    </lineage>
</organism>
<dbReference type="EMBL" id="BPLR01019771">
    <property type="protein sequence ID" value="GIX71616.1"/>
    <property type="molecule type" value="Genomic_DNA"/>
</dbReference>
<dbReference type="SUPFAM" id="SSF48097">
    <property type="entry name" value="Regulator of G-protein signaling, RGS"/>
    <property type="match status" value="1"/>
</dbReference>
<sequence length="162" mass="19185">MVIKIPIRISQLMHFFHSRYINFSSSTRSTTPLGDAGAFQPVDLGQRRLLGVREANQRHSARRVRRWAFSLKELLERPRRKRAVLQVPRKGVQRRELNLYLAPDAKEAINIDSKSFEKTKRNMAKPDGWTFEEAEAHLYQLMKNDKYTRYLRSEMYKEYLNG</sequence>
<evidence type="ECO:0000259" key="2">
    <source>
        <dbReference type="PROSITE" id="PS50132"/>
    </source>
</evidence>
<dbReference type="InterPro" id="IPR044926">
    <property type="entry name" value="RGS_subdomain_2"/>
</dbReference>
<name>A0AAV4MHX1_CAEEX</name>
<accession>A0AAV4MHX1</accession>
<dbReference type="GO" id="GO:0009968">
    <property type="term" value="P:negative regulation of signal transduction"/>
    <property type="evidence" value="ECO:0007669"/>
    <property type="project" value="UniProtKB-KW"/>
</dbReference>
<dbReference type="PROSITE" id="PS50132">
    <property type="entry name" value="RGS"/>
    <property type="match status" value="1"/>
</dbReference>
<dbReference type="GO" id="GO:0043005">
    <property type="term" value="C:neuron projection"/>
    <property type="evidence" value="ECO:0007669"/>
    <property type="project" value="TreeGrafter"/>
</dbReference>
<feature type="domain" description="RGS" evidence="2">
    <location>
        <begin position="97"/>
        <end position="160"/>
    </location>
</feature>
<evidence type="ECO:0000313" key="3">
    <source>
        <dbReference type="EMBL" id="GIX71616.1"/>
    </source>
</evidence>
<dbReference type="PANTHER" id="PTHR45746:SF6">
    <property type="entry name" value="LP21163P"/>
    <property type="match status" value="1"/>
</dbReference>
<dbReference type="SMART" id="SM00315">
    <property type="entry name" value="RGS"/>
    <property type="match status" value="1"/>
</dbReference>
<protein>
    <submittedName>
        <fullName evidence="3">Regulator of G-protein signaling 7</fullName>
    </submittedName>
</protein>
<dbReference type="InterPro" id="IPR047016">
    <property type="entry name" value="RGS6/7/9/11"/>
</dbReference>
<dbReference type="PANTHER" id="PTHR45746">
    <property type="entry name" value="LP21163P"/>
    <property type="match status" value="1"/>
</dbReference>
<keyword evidence="4" id="KW-1185">Reference proteome</keyword>
<dbReference type="Gene3D" id="1.10.167.10">
    <property type="entry name" value="Regulator of G-protein Signalling 4, domain 2"/>
    <property type="match status" value="1"/>
</dbReference>
<gene>
    <name evidence="3" type="ORF">CEXT_464611</name>
</gene>
<dbReference type="Proteomes" id="UP001054945">
    <property type="component" value="Unassembled WGS sequence"/>
</dbReference>
<dbReference type="GO" id="GO:0005737">
    <property type="term" value="C:cytoplasm"/>
    <property type="evidence" value="ECO:0007669"/>
    <property type="project" value="TreeGrafter"/>
</dbReference>
<dbReference type="InterPro" id="IPR036305">
    <property type="entry name" value="RGS_sf"/>
</dbReference>